<dbReference type="PROSITE" id="PS50102">
    <property type="entry name" value="RRM"/>
    <property type="match status" value="1"/>
</dbReference>
<dbReference type="InterPro" id="IPR000504">
    <property type="entry name" value="RRM_dom"/>
</dbReference>
<gene>
    <name evidence="4" type="ORF">Tco_1057504</name>
</gene>
<dbReference type="CDD" id="cd00590">
    <property type="entry name" value="RRM_SF"/>
    <property type="match status" value="1"/>
</dbReference>
<accession>A0ABQ5H5J3</accession>
<name>A0ABQ5H5J3_9ASTR</name>
<comment type="caution">
    <text evidence="4">The sequence shown here is derived from an EMBL/GenBank/DDBJ whole genome shotgun (WGS) entry which is preliminary data.</text>
</comment>
<dbReference type="InterPro" id="IPR012677">
    <property type="entry name" value="Nucleotide-bd_a/b_plait_sf"/>
</dbReference>
<feature type="domain" description="RRM" evidence="3">
    <location>
        <begin position="16"/>
        <end position="116"/>
    </location>
</feature>
<evidence type="ECO:0000256" key="2">
    <source>
        <dbReference type="SAM" id="MobiDB-lite"/>
    </source>
</evidence>
<organism evidence="4 5">
    <name type="scientific">Tanacetum coccineum</name>
    <dbReference type="NCBI Taxonomy" id="301880"/>
    <lineage>
        <taxon>Eukaryota</taxon>
        <taxon>Viridiplantae</taxon>
        <taxon>Streptophyta</taxon>
        <taxon>Embryophyta</taxon>
        <taxon>Tracheophyta</taxon>
        <taxon>Spermatophyta</taxon>
        <taxon>Magnoliopsida</taxon>
        <taxon>eudicotyledons</taxon>
        <taxon>Gunneridae</taxon>
        <taxon>Pentapetalae</taxon>
        <taxon>asterids</taxon>
        <taxon>campanulids</taxon>
        <taxon>Asterales</taxon>
        <taxon>Asteraceae</taxon>
        <taxon>Asteroideae</taxon>
        <taxon>Anthemideae</taxon>
        <taxon>Anthemidinae</taxon>
        <taxon>Tanacetum</taxon>
    </lineage>
</organism>
<evidence type="ECO:0000313" key="5">
    <source>
        <dbReference type="Proteomes" id="UP001151760"/>
    </source>
</evidence>
<protein>
    <submittedName>
        <fullName evidence="4">Nucleotide-binding alpha-beta plait domain-containing protein</fullName>
    </submittedName>
</protein>
<feature type="region of interest" description="Disordered" evidence="2">
    <location>
        <begin position="323"/>
        <end position="371"/>
    </location>
</feature>
<dbReference type="Gene3D" id="3.30.70.330">
    <property type="match status" value="1"/>
</dbReference>
<dbReference type="EMBL" id="BQNB010019235">
    <property type="protein sequence ID" value="GJT83162.1"/>
    <property type="molecule type" value="Genomic_DNA"/>
</dbReference>
<dbReference type="Proteomes" id="UP001151760">
    <property type="component" value="Unassembled WGS sequence"/>
</dbReference>
<proteinExistence type="predicted"/>
<evidence type="ECO:0000259" key="3">
    <source>
        <dbReference type="PROSITE" id="PS50102"/>
    </source>
</evidence>
<evidence type="ECO:0000256" key="1">
    <source>
        <dbReference type="PROSITE-ProRule" id="PRU00176"/>
    </source>
</evidence>
<evidence type="ECO:0000313" key="4">
    <source>
        <dbReference type="EMBL" id="GJT83162.1"/>
    </source>
</evidence>
<dbReference type="Pfam" id="PF00076">
    <property type="entry name" value="RRM_1"/>
    <property type="match status" value="1"/>
</dbReference>
<feature type="compositionally biased region" description="Acidic residues" evidence="2">
    <location>
        <begin position="328"/>
        <end position="337"/>
    </location>
</feature>
<keyword evidence="5" id="KW-1185">Reference proteome</keyword>
<keyword evidence="1" id="KW-0694">RNA-binding</keyword>
<reference evidence="4" key="1">
    <citation type="journal article" date="2022" name="Int. J. Mol. Sci.">
        <title>Draft Genome of Tanacetum Coccineum: Genomic Comparison of Closely Related Tanacetum-Family Plants.</title>
        <authorList>
            <person name="Yamashiro T."/>
            <person name="Shiraishi A."/>
            <person name="Nakayama K."/>
            <person name="Satake H."/>
        </authorList>
    </citation>
    <scope>NUCLEOTIDE SEQUENCE</scope>
</reference>
<reference evidence="4" key="2">
    <citation type="submission" date="2022-01" db="EMBL/GenBank/DDBJ databases">
        <authorList>
            <person name="Yamashiro T."/>
            <person name="Shiraishi A."/>
            <person name="Satake H."/>
            <person name="Nakayama K."/>
        </authorList>
    </citation>
    <scope>NUCLEOTIDE SEQUENCE</scope>
</reference>
<dbReference type="SMART" id="SM00360">
    <property type="entry name" value="RRM"/>
    <property type="match status" value="1"/>
</dbReference>
<dbReference type="SUPFAM" id="SSF54928">
    <property type="entry name" value="RNA-binding domain, RBD"/>
    <property type="match status" value="1"/>
</dbReference>
<dbReference type="InterPro" id="IPR035979">
    <property type="entry name" value="RBD_domain_sf"/>
</dbReference>
<sequence length="447" mass="50495">MSSFRSKENDVARISTTVYVTNFPDESSAKELFHACNVYGHVVDSFIPNKRAKNGKKFGFIRFINVFSEERLINNLCTVWMGRHKLSANISRFQRNNIINGKKVDDSKFNMSRNSFVPSKGTGVTKDGTSFAKVVSGIGANAGVCVENYPALVLDDECLMTNQFSNSLFGRVKEFASLANIKLSLENEGFADICIKYLGEFWISLKFASPEACKKFRNNVSVGSWFSVLKEADIDFQCDKRIAWVETEGVPFKLWTENTFKRIASRWGVLISVDDEEESCFHSKRLCVHTSNSRSISEDFKIIFRGKVHWIRAKETPGWVPDFANAIGDDESDDDISNDNGDKNHSPNIFGDEEEVKDDQEHQFKEDPNEDDIVEEGEIKIAEEKSKDPFGIYTILNNNIKNTKGTGISSSYSHPPGFSHVKVQEDLQETNNINAKGKEEPTVDYKQ</sequence>